<gene>
    <name evidence="2" type="ORF">EDC54_101816</name>
</gene>
<dbReference type="OrthoDB" id="8443111at2"/>
<dbReference type="CDD" id="cd07890">
    <property type="entry name" value="CYTH-like_AC_IV-like"/>
    <property type="match status" value="1"/>
</dbReference>
<dbReference type="RefSeq" id="WP_132453416.1">
    <property type="nucleotide sequence ID" value="NZ_JAWIZJ010000001.1"/>
</dbReference>
<dbReference type="Pfam" id="PF01928">
    <property type="entry name" value="CYTH"/>
    <property type="match status" value="1"/>
</dbReference>
<comment type="caution">
    <text evidence="2">The sequence shown here is derived from an EMBL/GenBank/DDBJ whole genome shotgun (WGS) entry which is preliminary data.</text>
</comment>
<dbReference type="PROSITE" id="PS51707">
    <property type="entry name" value="CYTH"/>
    <property type="match status" value="1"/>
</dbReference>
<protein>
    <submittedName>
        <fullName evidence="2">Adenylate cyclase</fullName>
    </submittedName>
</protein>
<evidence type="ECO:0000313" key="2">
    <source>
        <dbReference type="EMBL" id="TCV09286.1"/>
    </source>
</evidence>
<reference evidence="2 3" key="1">
    <citation type="submission" date="2019-03" db="EMBL/GenBank/DDBJ databases">
        <title>Genomic Encyclopedia of Type Strains, Phase IV (KMG-IV): sequencing the most valuable type-strain genomes for metagenomic binning, comparative biology and taxonomic classification.</title>
        <authorList>
            <person name="Goeker M."/>
        </authorList>
    </citation>
    <scope>NUCLEOTIDE SEQUENCE [LARGE SCALE GENOMIC DNA]</scope>
    <source>
        <strain evidence="2 3">DSM 16730</strain>
    </source>
</reference>
<sequence length="187" mass="22025">MAEHFTGKYEVELKFRIEDIVIFRNTLFSLHPEAFVFENKEHDVYYDDEQNRLQRQNIKMLVRRMEPSGIKLWIIKGPAAERCEAVNVEAFEKTDSMLQTLGYKPLFEIQKTRSIYFLNDFHITLDYIESLGHFVEISLMTDDETQLDALRDRCIECALRLGLSLDNIEMKSYYQLLGFNFLLSSGC</sequence>
<dbReference type="PANTHER" id="PTHR21028:SF2">
    <property type="entry name" value="CYTH DOMAIN-CONTAINING PROTEIN"/>
    <property type="match status" value="1"/>
</dbReference>
<accession>A0A4R3VV20</accession>
<dbReference type="Gene3D" id="2.40.320.10">
    <property type="entry name" value="Hypothetical Protein Pfu-838710-001"/>
    <property type="match status" value="1"/>
</dbReference>
<dbReference type="InterPro" id="IPR023577">
    <property type="entry name" value="CYTH_domain"/>
</dbReference>
<dbReference type="SUPFAM" id="SSF55154">
    <property type="entry name" value="CYTH-like phosphatases"/>
    <property type="match status" value="1"/>
</dbReference>
<name>A0A4R3VV20_9GAMM</name>
<dbReference type="Proteomes" id="UP000295433">
    <property type="component" value="Unassembled WGS sequence"/>
</dbReference>
<dbReference type="AlphaFoldDB" id="A0A4R3VV20"/>
<dbReference type="EMBL" id="SMBY01000001">
    <property type="protein sequence ID" value="TCV09286.1"/>
    <property type="molecule type" value="Genomic_DNA"/>
</dbReference>
<evidence type="ECO:0000259" key="1">
    <source>
        <dbReference type="PROSITE" id="PS51707"/>
    </source>
</evidence>
<dbReference type="InterPro" id="IPR033469">
    <property type="entry name" value="CYTH-like_dom_sf"/>
</dbReference>
<evidence type="ECO:0000313" key="3">
    <source>
        <dbReference type="Proteomes" id="UP000295433"/>
    </source>
</evidence>
<organism evidence="2 3">
    <name type="scientific">Samsonia erythrinae</name>
    <dbReference type="NCBI Taxonomy" id="160434"/>
    <lineage>
        <taxon>Bacteria</taxon>
        <taxon>Pseudomonadati</taxon>
        <taxon>Pseudomonadota</taxon>
        <taxon>Gammaproteobacteria</taxon>
        <taxon>Enterobacterales</taxon>
        <taxon>Pectobacteriaceae</taxon>
        <taxon>Samsonia</taxon>
    </lineage>
</organism>
<keyword evidence="3" id="KW-1185">Reference proteome</keyword>
<feature type="domain" description="CYTH" evidence="1">
    <location>
        <begin position="8"/>
        <end position="179"/>
    </location>
</feature>
<proteinExistence type="predicted"/>
<dbReference type="InterPro" id="IPR008173">
    <property type="entry name" value="Adenylyl_cyclase_CyaB"/>
</dbReference>
<dbReference type="NCBIfam" id="TIGR00318">
    <property type="entry name" value="cyaB"/>
    <property type="match status" value="1"/>
</dbReference>
<dbReference type="SMART" id="SM01118">
    <property type="entry name" value="CYTH"/>
    <property type="match status" value="1"/>
</dbReference>
<dbReference type="PANTHER" id="PTHR21028">
    <property type="entry name" value="SI:CH211-156B7.4"/>
    <property type="match status" value="1"/>
</dbReference>